<feature type="compositionally biased region" description="Basic and acidic residues" evidence="1">
    <location>
        <begin position="98"/>
        <end position="107"/>
    </location>
</feature>
<protein>
    <submittedName>
        <fullName evidence="2">Uncharacterized protein</fullName>
    </submittedName>
</protein>
<sequence length="107" mass="11663">MRVGREQCKDEGRHVLRIKKLWEGESEQSKGRVKGKDGGSQSEKQEGMMKVDGPDHPWPTLLPAPIIKSWLITVSLPPPVRPHHTTPSLGVGGGGRGGPERTPTEAK</sequence>
<gene>
    <name evidence="2" type="ORF">Pcinc_040493</name>
</gene>
<dbReference type="Proteomes" id="UP001286313">
    <property type="component" value="Unassembled WGS sequence"/>
</dbReference>
<evidence type="ECO:0000313" key="3">
    <source>
        <dbReference type="Proteomes" id="UP001286313"/>
    </source>
</evidence>
<feature type="compositionally biased region" description="Basic and acidic residues" evidence="1">
    <location>
        <begin position="22"/>
        <end position="55"/>
    </location>
</feature>
<dbReference type="EMBL" id="JAWQEG010007180">
    <property type="protein sequence ID" value="KAK3852929.1"/>
    <property type="molecule type" value="Genomic_DNA"/>
</dbReference>
<accession>A0AAE1EHZ5</accession>
<reference evidence="2" key="1">
    <citation type="submission" date="2023-10" db="EMBL/GenBank/DDBJ databases">
        <title>Genome assemblies of two species of porcelain crab, Petrolisthes cinctipes and Petrolisthes manimaculis (Anomura: Porcellanidae).</title>
        <authorList>
            <person name="Angst P."/>
        </authorList>
    </citation>
    <scope>NUCLEOTIDE SEQUENCE</scope>
    <source>
        <strain evidence="2">PB745_01</strain>
        <tissue evidence="2">Gill</tissue>
    </source>
</reference>
<name>A0AAE1EHZ5_PETCI</name>
<comment type="caution">
    <text evidence="2">The sequence shown here is derived from an EMBL/GenBank/DDBJ whole genome shotgun (WGS) entry which is preliminary data.</text>
</comment>
<proteinExistence type="predicted"/>
<keyword evidence="3" id="KW-1185">Reference proteome</keyword>
<dbReference type="AlphaFoldDB" id="A0AAE1EHZ5"/>
<feature type="region of interest" description="Disordered" evidence="1">
    <location>
        <begin position="22"/>
        <end position="60"/>
    </location>
</feature>
<organism evidence="2 3">
    <name type="scientific">Petrolisthes cinctipes</name>
    <name type="common">Flat porcelain crab</name>
    <dbReference type="NCBI Taxonomy" id="88211"/>
    <lineage>
        <taxon>Eukaryota</taxon>
        <taxon>Metazoa</taxon>
        <taxon>Ecdysozoa</taxon>
        <taxon>Arthropoda</taxon>
        <taxon>Crustacea</taxon>
        <taxon>Multicrustacea</taxon>
        <taxon>Malacostraca</taxon>
        <taxon>Eumalacostraca</taxon>
        <taxon>Eucarida</taxon>
        <taxon>Decapoda</taxon>
        <taxon>Pleocyemata</taxon>
        <taxon>Anomura</taxon>
        <taxon>Galatheoidea</taxon>
        <taxon>Porcellanidae</taxon>
        <taxon>Petrolisthes</taxon>
    </lineage>
</organism>
<feature type="region of interest" description="Disordered" evidence="1">
    <location>
        <begin position="76"/>
        <end position="107"/>
    </location>
</feature>
<evidence type="ECO:0000313" key="2">
    <source>
        <dbReference type="EMBL" id="KAK3852929.1"/>
    </source>
</evidence>
<evidence type="ECO:0000256" key="1">
    <source>
        <dbReference type="SAM" id="MobiDB-lite"/>
    </source>
</evidence>